<proteinExistence type="predicted"/>
<keyword evidence="3" id="KW-1185">Reference proteome</keyword>
<dbReference type="RefSeq" id="WP_069365731.1">
    <property type="nucleotide sequence ID" value="NZ_CP012502.1"/>
</dbReference>
<protein>
    <recommendedName>
        <fullName evidence="1">DUF985 domain-containing protein</fullName>
    </recommendedName>
</protein>
<dbReference type="PANTHER" id="PTHR33387:SF3">
    <property type="entry name" value="DUF985 DOMAIN-CONTAINING PROTEIN"/>
    <property type="match status" value="1"/>
</dbReference>
<dbReference type="EMBL" id="CP012502">
    <property type="protein sequence ID" value="AOM83785.1"/>
    <property type="molecule type" value="Genomic_DNA"/>
</dbReference>
<dbReference type="Pfam" id="PF06172">
    <property type="entry name" value="Cupin_5"/>
    <property type="match status" value="1"/>
</dbReference>
<sequence>MGRNTAAEWITALNMKKHPEGGYFREVLKSDKSCVNQEGAERAQYTSIYFLLPKEQVSNFHRLKADEIWYFHDGSPLTIHMIDPQGNYTSKKLGLNIDEGESAQLLVPEGTIFGASSDMDDDRDYSLVGCMVSPGFEFEDFILYDRKDLLAIYPQCEAVIRQLTNG</sequence>
<dbReference type="InterPro" id="IPR014710">
    <property type="entry name" value="RmlC-like_jellyroll"/>
</dbReference>
<accession>A0A1D7QXQ2</accession>
<organism evidence="2 3">
    <name type="scientific">Salisediminibacterium beveridgei</name>
    <dbReference type="NCBI Taxonomy" id="632773"/>
    <lineage>
        <taxon>Bacteria</taxon>
        <taxon>Bacillati</taxon>
        <taxon>Bacillota</taxon>
        <taxon>Bacilli</taxon>
        <taxon>Bacillales</taxon>
        <taxon>Bacillaceae</taxon>
        <taxon>Salisediminibacterium</taxon>
    </lineage>
</organism>
<evidence type="ECO:0000313" key="3">
    <source>
        <dbReference type="Proteomes" id="UP000094463"/>
    </source>
</evidence>
<dbReference type="InterPro" id="IPR039935">
    <property type="entry name" value="YML079W-like"/>
</dbReference>
<dbReference type="STRING" id="632773.BBEV_2445"/>
<dbReference type="CDD" id="cd06121">
    <property type="entry name" value="cupin_YML079wp"/>
    <property type="match status" value="1"/>
</dbReference>
<dbReference type="PATRIC" id="fig|632773.3.peg.2553"/>
<evidence type="ECO:0000313" key="2">
    <source>
        <dbReference type="EMBL" id="AOM83785.1"/>
    </source>
</evidence>
<dbReference type="Proteomes" id="UP000094463">
    <property type="component" value="Chromosome"/>
</dbReference>
<dbReference type="InterPro" id="IPR009327">
    <property type="entry name" value="Cupin_DUF985"/>
</dbReference>
<name>A0A1D7QXQ2_9BACI</name>
<dbReference type="AlphaFoldDB" id="A0A1D7QXQ2"/>
<dbReference type="PANTHER" id="PTHR33387">
    <property type="entry name" value="RMLC-LIKE JELLY ROLL FOLD PROTEIN"/>
    <property type="match status" value="1"/>
</dbReference>
<feature type="domain" description="DUF985" evidence="1">
    <location>
        <begin position="8"/>
        <end position="143"/>
    </location>
</feature>
<reference evidence="2 3" key="1">
    <citation type="submission" date="2015-08" db="EMBL/GenBank/DDBJ databases">
        <title>The complete genome sequence of Bacillus beveridgei MLTeJB.</title>
        <authorList>
            <person name="Hanson T.E."/>
            <person name="Mesa C."/>
            <person name="Basesman S.M."/>
            <person name="Oremland R.S."/>
        </authorList>
    </citation>
    <scope>NUCLEOTIDE SEQUENCE [LARGE SCALE GENOMIC DNA]</scope>
    <source>
        <strain evidence="2 3">MLTeJB</strain>
    </source>
</reference>
<dbReference type="KEGG" id="bbev:BBEV_2445"/>
<dbReference type="SUPFAM" id="SSF51182">
    <property type="entry name" value="RmlC-like cupins"/>
    <property type="match status" value="1"/>
</dbReference>
<gene>
    <name evidence="2" type="ORF">BBEV_2445</name>
</gene>
<dbReference type="Gene3D" id="2.60.120.10">
    <property type="entry name" value="Jelly Rolls"/>
    <property type="match status" value="1"/>
</dbReference>
<evidence type="ECO:0000259" key="1">
    <source>
        <dbReference type="Pfam" id="PF06172"/>
    </source>
</evidence>
<dbReference type="OrthoDB" id="9798288at2"/>
<dbReference type="InterPro" id="IPR011051">
    <property type="entry name" value="RmlC_Cupin_sf"/>
</dbReference>